<dbReference type="PROSITE" id="PS51644">
    <property type="entry name" value="HTH_OST"/>
    <property type="match status" value="2"/>
</dbReference>
<organism evidence="4 5">
    <name type="scientific">Ceratodon purpureus</name>
    <name type="common">Fire moss</name>
    <name type="synonym">Dicranum purpureum</name>
    <dbReference type="NCBI Taxonomy" id="3225"/>
    <lineage>
        <taxon>Eukaryota</taxon>
        <taxon>Viridiplantae</taxon>
        <taxon>Streptophyta</taxon>
        <taxon>Embryophyta</taxon>
        <taxon>Bryophyta</taxon>
        <taxon>Bryophytina</taxon>
        <taxon>Bryopsida</taxon>
        <taxon>Dicranidae</taxon>
        <taxon>Pseudoditrichales</taxon>
        <taxon>Ditrichaceae</taxon>
        <taxon>Ceratodon</taxon>
    </lineage>
</organism>
<keyword evidence="5" id="KW-1185">Reference proteome</keyword>
<gene>
    <name evidence="4" type="ORF">KC19_5G101500</name>
</gene>
<feature type="compositionally biased region" description="Polar residues" evidence="1">
    <location>
        <begin position="752"/>
        <end position="763"/>
    </location>
</feature>
<dbReference type="InterPro" id="IPR025605">
    <property type="entry name" value="OST-HTH/LOTUS_dom"/>
</dbReference>
<accession>A0A8T0I1A8</accession>
<feature type="domain" description="HTH OST-type" evidence="3">
    <location>
        <begin position="1052"/>
        <end position="1126"/>
    </location>
</feature>
<feature type="region of interest" description="Disordered" evidence="1">
    <location>
        <begin position="585"/>
        <end position="620"/>
    </location>
</feature>
<evidence type="ECO:0000256" key="1">
    <source>
        <dbReference type="SAM" id="MobiDB-lite"/>
    </source>
</evidence>
<dbReference type="PROSITE" id="PS50011">
    <property type="entry name" value="PROTEIN_KINASE_DOM"/>
    <property type="match status" value="1"/>
</dbReference>
<sequence>MASLWRIFVRGASSPPTISEFLQLSRTNIQRIDSLTSHHESHTEEPLNPYQCRSMSSKLVRTLENIEGRFNLCDEDSSSTFPETSTLPAVAFENLYLISERARELVERCCSVDWCQASTFQILNEDAFKNILLETSLCYNAIYGLLDDKTQYEDLRQTSTFEPPTSAEVMHDRMELLQRYQNLLDKSESSDALIRKQHLATHLLRRLSHMTKRPNIEDCDDCDLSLWPDGKSSGDEWGKNSVFLGSNVYKTTWLDVPCAKKMFDDGVQEEAILAEARILARLNHPNIVKFICWGHDTDTTWCPFIAMEQMERGLHSVIKKQAQFKRGPPFPLLSALDIMLQIAYGTCYLHENGIAHRDLKTSNVVVRQITTLHLQDYLQVKLVDFGLSKVKLSASRSNTISRPKTGTTLYMAPEVFQSGRANWFKADAYSFGIICSVILSGKEPFPSAEFQRSKLYEAICNGRRPMLPSETPRELTRLITECWDTNRNVRPDFVDICTRLAKMRHELLRDQHGLNNETDDSAESYIQDIFKKQSSARNQERSCDQWQLLENVGEEDEWFVPDQEFDIQIQHEVPKTIADYSSKSSSYIEAPERQRYPTPGRVVNDGRSRTSPLKHPIERPYIGMPSLTHSEMQEKPNGQRGRLPQLVPLSSMAPSSRSLTPQRQQPVVDNRTAMAPYSRSLTPHRHQPVVDNRTAMAQAQQQPRAPRALSYTRSLTPQRLPREPSWAPSYARSLTPQRQPALALADQRDRTNSIAQRQQSNSMALDWTEKESNTRNNQGRVSSSMYEDRIPVRLFQDAYPDYTMPWPKAEELDLHNDEDIVYEEEILSWRPRNNVYNVTPVDYGHQHYVIPGQVQPQGPRTSSAHNNYRSSHTTQPGQMRQGSGGFVDTRGRSGISAPESAHVMSYPAHLGMQPGEAEEPTSPGGSSPLWVQPGDLIGLKRLLVQLLNRNGGKMKLSKVPAHYNKLFGRPLYLAEYNAQRLVHLIDKMKDTLVIKGDGTSKTLHLAKKEPGRVTNKYKPSSNVDASKVETVVDLEEEDIKVEEFVGDVHRTNLANFKRQLQELLVVYSYQIPYNDVVKAYQQRYARILDLPSFGVVSMEALFEKVKDVAVIKEKLENGGKRFYLMAV</sequence>
<dbReference type="InterPro" id="IPR008271">
    <property type="entry name" value="Ser/Thr_kinase_AS"/>
</dbReference>
<feature type="domain" description="Protein kinase" evidence="2">
    <location>
        <begin position="231"/>
        <end position="508"/>
    </location>
</feature>
<dbReference type="PANTHER" id="PTHR44329:SF260">
    <property type="entry name" value="PROTEIN KINASE DOMAIN-CONTAINING PROTEIN"/>
    <property type="match status" value="1"/>
</dbReference>
<evidence type="ECO:0000313" key="4">
    <source>
        <dbReference type="EMBL" id="KAG0576705.1"/>
    </source>
</evidence>
<dbReference type="InterPro" id="IPR001245">
    <property type="entry name" value="Ser-Thr/Tyr_kinase_cat_dom"/>
</dbReference>
<dbReference type="GO" id="GO:0005524">
    <property type="term" value="F:ATP binding"/>
    <property type="evidence" value="ECO:0007669"/>
    <property type="project" value="InterPro"/>
</dbReference>
<dbReference type="InterPro" id="IPR000719">
    <property type="entry name" value="Prot_kinase_dom"/>
</dbReference>
<dbReference type="SMART" id="SM00220">
    <property type="entry name" value="S_TKc"/>
    <property type="match status" value="1"/>
</dbReference>
<dbReference type="AlphaFoldDB" id="A0A8T0I1A8"/>
<dbReference type="InterPro" id="IPR011009">
    <property type="entry name" value="Kinase-like_dom_sf"/>
</dbReference>
<dbReference type="GO" id="GO:0004674">
    <property type="term" value="F:protein serine/threonine kinase activity"/>
    <property type="evidence" value="ECO:0007669"/>
    <property type="project" value="TreeGrafter"/>
</dbReference>
<dbReference type="EMBL" id="CM026425">
    <property type="protein sequence ID" value="KAG0576705.1"/>
    <property type="molecule type" value="Genomic_DNA"/>
</dbReference>
<feature type="compositionally biased region" description="Polar residues" evidence="1">
    <location>
        <begin position="854"/>
        <end position="881"/>
    </location>
</feature>
<feature type="domain" description="HTH OST-type" evidence="3">
    <location>
        <begin position="935"/>
        <end position="1009"/>
    </location>
</feature>
<reference evidence="4" key="1">
    <citation type="submission" date="2020-06" db="EMBL/GenBank/DDBJ databases">
        <title>WGS assembly of Ceratodon purpureus strain R40.</title>
        <authorList>
            <person name="Carey S.B."/>
            <person name="Jenkins J."/>
            <person name="Shu S."/>
            <person name="Lovell J.T."/>
            <person name="Sreedasyam A."/>
            <person name="Maumus F."/>
            <person name="Tiley G.P."/>
            <person name="Fernandez-Pozo N."/>
            <person name="Barry K."/>
            <person name="Chen C."/>
            <person name="Wang M."/>
            <person name="Lipzen A."/>
            <person name="Daum C."/>
            <person name="Saski C.A."/>
            <person name="Payton A.C."/>
            <person name="Mcbreen J.C."/>
            <person name="Conrad R.E."/>
            <person name="Kollar L.M."/>
            <person name="Olsson S."/>
            <person name="Huttunen S."/>
            <person name="Landis J.B."/>
            <person name="Wickett N.J."/>
            <person name="Johnson M.G."/>
            <person name="Rensing S.A."/>
            <person name="Grimwood J."/>
            <person name="Schmutz J."/>
            <person name="Mcdaniel S.F."/>
        </authorList>
    </citation>
    <scope>NUCLEOTIDE SEQUENCE</scope>
    <source>
        <strain evidence="4">R40</strain>
    </source>
</reference>
<dbReference type="InterPro" id="IPR041966">
    <property type="entry name" value="LOTUS-like"/>
</dbReference>
<evidence type="ECO:0000259" key="3">
    <source>
        <dbReference type="PROSITE" id="PS51644"/>
    </source>
</evidence>
<protein>
    <submittedName>
        <fullName evidence="4">Uncharacterized protein</fullName>
    </submittedName>
</protein>
<evidence type="ECO:0000259" key="2">
    <source>
        <dbReference type="PROSITE" id="PS50011"/>
    </source>
</evidence>
<dbReference type="Pfam" id="PF12872">
    <property type="entry name" value="OST-HTH"/>
    <property type="match status" value="2"/>
</dbReference>
<evidence type="ECO:0000313" key="5">
    <source>
        <dbReference type="Proteomes" id="UP000822688"/>
    </source>
</evidence>
<dbReference type="SUPFAM" id="SSF56112">
    <property type="entry name" value="Protein kinase-like (PK-like)"/>
    <property type="match status" value="1"/>
</dbReference>
<dbReference type="Proteomes" id="UP000822688">
    <property type="component" value="Chromosome 5"/>
</dbReference>
<dbReference type="Gene3D" id="1.10.510.10">
    <property type="entry name" value="Transferase(Phosphotransferase) domain 1"/>
    <property type="match status" value="1"/>
</dbReference>
<dbReference type="CDD" id="cd08824">
    <property type="entry name" value="LOTUS"/>
    <property type="match status" value="2"/>
</dbReference>
<dbReference type="Gene3D" id="3.30.420.610">
    <property type="entry name" value="LOTUS domain-like"/>
    <property type="match status" value="2"/>
</dbReference>
<dbReference type="Pfam" id="PF07714">
    <property type="entry name" value="PK_Tyr_Ser-Thr"/>
    <property type="match status" value="1"/>
</dbReference>
<dbReference type="InterPro" id="IPR051681">
    <property type="entry name" value="Ser/Thr_Kinases-Pseudokinases"/>
</dbReference>
<proteinExistence type="predicted"/>
<feature type="region of interest" description="Disordered" evidence="1">
    <location>
        <begin position="853"/>
        <end position="894"/>
    </location>
</feature>
<dbReference type="PROSITE" id="PS00108">
    <property type="entry name" value="PROTEIN_KINASE_ST"/>
    <property type="match status" value="1"/>
</dbReference>
<comment type="caution">
    <text evidence="4">The sequence shown here is derived from an EMBL/GenBank/DDBJ whole genome shotgun (WGS) entry which is preliminary data.</text>
</comment>
<feature type="region of interest" description="Disordered" evidence="1">
    <location>
        <begin position="717"/>
        <end position="782"/>
    </location>
</feature>
<dbReference type="PANTHER" id="PTHR44329">
    <property type="entry name" value="SERINE/THREONINE-PROTEIN KINASE TNNI3K-RELATED"/>
    <property type="match status" value="1"/>
</dbReference>
<name>A0A8T0I1A8_CERPU</name>